<gene>
    <name evidence="2" type="ordered locus">Mchl_0239</name>
</gene>
<name>B7KY15_METC4</name>
<evidence type="ECO:0008006" key="4">
    <source>
        <dbReference type="Google" id="ProtNLM"/>
    </source>
</evidence>
<keyword evidence="1" id="KW-0732">Signal</keyword>
<dbReference type="AlphaFoldDB" id="B7KY15"/>
<accession>B7KY15</accession>
<dbReference type="EMBL" id="CP001298">
    <property type="protein sequence ID" value="ACK81178.1"/>
    <property type="molecule type" value="Genomic_DNA"/>
</dbReference>
<feature type="signal peptide" evidence="1">
    <location>
        <begin position="1"/>
        <end position="21"/>
    </location>
</feature>
<organism evidence="2 3">
    <name type="scientific">Methylorubrum extorquens (strain CM4 / NCIMB 13688)</name>
    <name type="common">Methylobacterium extorquens</name>
    <dbReference type="NCBI Taxonomy" id="440085"/>
    <lineage>
        <taxon>Bacteria</taxon>
        <taxon>Pseudomonadati</taxon>
        <taxon>Pseudomonadota</taxon>
        <taxon>Alphaproteobacteria</taxon>
        <taxon>Hyphomicrobiales</taxon>
        <taxon>Methylobacteriaceae</taxon>
        <taxon>Methylorubrum</taxon>
    </lineage>
</organism>
<dbReference type="PROSITE" id="PS51257">
    <property type="entry name" value="PROKAR_LIPOPROTEIN"/>
    <property type="match status" value="1"/>
</dbReference>
<dbReference type="KEGG" id="mch:Mchl_0239"/>
<reference evidence="2 3" key="2">
    <citation type="journal article" date="2012" name="J. Bacteriol.">
        <title>Complete genome sequences of six strains of the genus Methylobacterium.</title>
        <authorList>
            <person name="Marx C.J."/>
            <person name="Bringel F."/>
            <person name="Chistoserdova L."/>
            <person name="Moulin L."/>
            <person name="Farhan Ul Haque M."/>
            <person name="Fleischman D.E."/>
            <person name="Gruffaz C."/>
            <person name="Jourand P."/>
            <person name="Knief C."/>
            <person name="Lee M.C."/>
            <person name="Muller E.E."/>
            <person name="Nadalig T."/>
            <person name="Peyraud R."/>
            <person name="Roselli S."/>
            <person name="Russ L."/>
            <person name="Goodwin L.A."/>
            <person name="Ivanova N."/>
            <person name="Kyrpides N."/>
            <person name="Lajus A."/>
            <person name="Land M.L."/>
            <person name="Medigue C."/>
            <person name="Mikhailova N."/>
            <person name="Nolan M."/>
            <person name="Woyke T."/>
            <person name="Stolyar S."/>
            <person name="Vorholt J.A."/>
            <person name="Vuilleumier S."/>
        </authorList>
    </citation>
    <scope>NUCLEOTIDE SEQUENCE [LARGE SCALE GENOMIC DNA]</scope>
    <source>
        <strain evidence="3">CM4 / NCIMB 13688</strain>
    </source>
</reference>
<dbReference type="HOGENOM" id="CLU_2082022_0_0_5"/>
<proteinExistence type="predicted"/>
<sequence>MISKLALLPMAALGLTLAACSGEPSEAEMLQAVSRFASSVYQQQAAALAFVAGPSRGGVPQVPTITAFRKLGCEPATGGASGHVCQFEMTMNNGKGETRDRARFFKAADSSLAMSIN</sequence>
<dbReference type="Proteomes" id="UP000002385">
    <property type="component" value="Chromosome"/>
</dbReference>
<feature type="chain" id="PRO_5002858937" description="Lipoprotein" evidence="1">
    <location>
        <begin position="22"/>
        <end position="117"/>
    </location>
</feature>
<protein>
    <recommendedName>
        <fullName evidence="4">Lipoprotein</fullName>
    </recommendedName>
</protein>
<evidence type="ECO:0000313" key="2">
    <source>
        <dbReference type="EMBL" id="ACK81178.1"/>
    </source>
</evidence>
<evidence type="ECO:0000256" key="1">
    <source>
        <dbReference type="SAM" id="SignalP"/>
    </source>
</evidence>
<evidence type="ECO:0000313" key="3">
    <source>
        <dbReference type="Proteomes" id="UP000002385"/>
    </source>
</evidence>
<reference evidence="3" key="1">
    <citation type="submission" date="2008-12" db="EMBL/GenBank/DDBJ databases">
        <title>Complete sequence of chromosome of Methylobacterium chloromethanicum CM4.</title>
        <authorList>
            <consortium name="US DOE Joint Genome Institute"/>
            <person name="Lucas S."/>
            <person name="Copeland A."/>
            <person name="Lapidus A."/>
            <person name="Glavina del Rio T."/>
            <person name="Dalin E."/>
            <person name="Tice H."/>
            <person name="Bruce D."/>
            <person name="Goodwin L."/>
            <person name="Pitluck S."/>
            <person name="Chertkov O."/>
            <person name="Brettin T."/>
            <person name="Detter J.C."/>
            <person name="Han C."/>
            <person name="Larimer F."/>
            <person name="Land M."/>
            <person name="Hauser L."/>
            <person name="Kyrpides N."/>
            <person name="Mikhailova N."/>
            <person name="Marx C."/>
            <person name="Richardson P."/>
        </authorList>
    </citation>
    <scope>NUCLEOTIDE SEQUENCE [LARGE SCALE GENOMIC DNA]</scope>
    <source>
        <strain evidence="3">CM4 / NCIMB 13688</strain>
    </source>
</reference>